<sequence length="51" mass="5892">MNGNEMLKLKEACEKVVALLRNDENYNPHMTVIIKADEIKVVSDEMYIPLK</sequence>
<gene>
    <name evidence="1" type="ORF">NSA58_00685</name>
</gene>
<evidence type="ECO:0000313" key="1">
    <source>
        <dbReference type="EMBL" id="MCR1821289.1"/>
    </source>
</evidence>
<comment type="caution">
    <text evidence="1">The sequence shown here is derived from an EMBL/GenBank/DDBJ whole genome shotgun (WGS) entry which is preliminary data.</text>
</comment>
<protein>
    <submittedName>
        <fullName evidence="1">Uncharacterized protein</fullName>
    </submittedName>
</protein>
<name>A0A9X2M7D5_9FIRM</name>
<dbReference type="Proteomes" id="UP001140817">
    <property type="component" value="Unassembled WGS sequence"/>
</dbReference>
<evidence type="ECO:0000313" key="2">
    <source>
        <dbReference type="Proteomes" id="UP001140817"/>
    </source>
</evidence>
<dbReference type="AlphaFoldDB" id="A0A9X2M7D5"/>
<dbReference type="EMBL" id="JANKBY010000004">
    <property type="protein sequence ID" value="MCR1821289.1"/>
    <property type="molecule type" value="Genomic_DNA"/>
</dbReference>
<accession>A0A9X2M7D5</accession>
<dbReference type="RefSeq" id="WP_257559943.1">
    <property type="nucleotide sequence ID" value="NZ_JANKBY010000004.1"/>
</dbReference>
<reference evidence="1" key="1">
    <citation type="submission" date="2022-07" db="EMBL/GenBank/DDBJ databases">
        <title>Enhanced cultured diversity of the mouse gut microbiota enables custom-made synthetic communities.</title>
        <authorList>
            <person name="Afrizal A."/>
        </authorList>
    </citation>
    <scope>NUCLEOTIDE SEQUENCE</scope>
    <source>
        <strain evidence="1">DSM 29186</strain>
    </source>
</reference>
<organism evidence="1 2">
    <name type="scientific">Terrisporobacter muris</name>
    <dbReference type="NCBI Taxonomy" id="2963284"/>
    <lineage>
        <taxon>Bacteria</taxon>
        <taxon>Bacillati</taxon>
        <taxon>Bacillota</taxon>
        <taxon>Clostridia</taxon>
        <taxon>Peptostreptococcales</taxon>
        <taxon>Peptostreptococcaceae</taxon>
        <taxon>Terrisporobacter</taxon>
    </lineage>
</organism>
<keyword evidence="2" id="KW-1185">Reference proteome</keyword>
<proteinExistence type="predicted"/>